<feature type="region of interest" description="Disordered" evidence="1">
    <location>
        <begin position="1"/>
        <end position="23"/>
    </location>
</feature>
<comment type="caution">
    <text evidence="2">The sequence shown here is derived from an EMBL/GenBank/DDBJ whole genome shotgun (WGS) entry which is preliminary data.</text>
</comment>
<evidence type="ECO:0000313" key="3">
    <source>
        <dbReference type="Proteomes" id="UP000005064"/>
    </source>
</evidence>
<reference evidence="2 3" key="1">
    <citation type="submission" date="2011-12" db="EMBL/GenBank/DDBJ databases">
        <authorList>
            <person name="Kriszt B."/>
            <person name="Tancsics A."/>
            <person name="Cserhati M."/>
            <person name="Toth A."/>
            <person name="Nagy I."/>
            <person name="Horvath B."/>
            <person name="Tamura T."/>
            <person name="Kukolya J."/>
            <person name="Szoboszlay S."/>
        </authorList>
    </citation>
    <scope>NUCLEOTIDE SEQUENCE [LARGE SCALE GENOMIC DNA]</scope>
    <source>
        <strain evidence="2 3">AK37</strain>
    </source>
</reference>
<dbReference type="AlphaFoldDB" id="H0JMV9"/>
<gene>
    <name evidence="2" type="ORF">AK37_04273</name>
</gene>
<sequence length="62" mass="7451">MRKAEDDELPTEPVDAEARIRRPEKENRELRQLMEILRSATVFFAKAEFVPRKWEVAPRRLK</sequence>
<feature type="compositionally biased region" description="Acidic residues" evidence="1">
    <location>
        <begin position="1"/>
        <end position="10"/>
    </location>
</feature>
<accession>H0JMV9</accession>
<dbReference type="PATRIC" id="fig|1114960.4.peg.858"/>
<protein>
    <recommendedName>
        <fullName evidence="4">Transposase</fullName>
    </recommendedName>
</protein>
<evidence type="ECO:0000256" key="1">
    <source>
        <dbReference type="SAM" id="MobiDB-lite"/>
    </source>
</evidence>
<dbReference type="Proteomes" id="UP000005064">
    <property type="component" value="Unassembled WGS sequence"/>
</dbReference>
<name>H0JMV9_9NOCA</name>
<proteinExistence type="predicted"/>
<evidence type="ECO:0008006" key="4">
    <source>
        <dbReference type="Google" id="ProtNLM"/>
    </source>
</evidence>
<organism evidence="2 3">
    <name type="scientific">Rhodococcus pyridinivorans AK37</name>
    <dbReference type="NCBI Taxonomy" id="1114960"/>
    <lineage>
        <taxon>Bacteria</taxon>
        <taxon>Bacillati</taxon>
        <taxon>Actinomycetota</taxon>
        <taxon>Actinomycetes</taxon>
        <taxon>Mycobacteriales</taxon>
        <taxon>Nocardiaceae</taxon>
        <taxon>Rhodococcus</taxon>
    </lineage>
</organism>
<evidence type="ECO:0000313" key="2">
    <source>
        <dbReference type="EMBL" id="EHK85519.1"/>
    </source>
</evidence>
<dbReference type="EMBL" id="AHBW01000030">
    <property type="protein sequence ID" value="EHK85519.1"/>
    <property type="molecule type" value="Genomic_DNA"/>
</dbReference>